<keyword evidence="4" id="KW-0812">Transmembrane</keyword>
<evidence type="ECO:0000256" key="4">
    <source>
        <dbReference type="SAM" id="Phobius"/>
    </source>
</evidence>
<feature type="transmembrane region" description="Helical" evidence="4">
    <location>
        <begin position="84"/>
        <end position="104"/>
    </location>
</feature>
<feature type="transmembrane region" description="Helical" evidence="4">
    <location>
        <begin position="144"/>
        <end position="169"/>
    </location>
</feature>
<dbReference type="RefSeq" id="WP_149985712.1">
    <property type="nucleotide sequence ID" value="NZ_BHVP01000008.1"/>
</dbReference>
<accession>A0A5A5RFK7</accession>
<dbReference type="Gene3D" id="1.10.1760.20">
    <property type="match status" value="1"/>
</dbReference>
<keyword evidence="2" id="KW-1003">Cell membrane</keyword>
<comment type="caution">
    <text evidence="5">The sequence shown here is derived from an EMBL/GenBank/DDBJ whole genome shotgun (WGS) entry which is preliminary data.</text>
</comment>
<dbReference type="PIRSF" id="PIRSF016661">
    <property type="entry name" value="BioY"/>
    <property type="match status" value="1"/>
</dbReference>
<reference evidence="5 6" key="1">
    <citation type="submission" date="2018-09" db="EMBL/GenBank/DDBJ databases">
        <title>Evolutionary history of phycoerythrin pigmentation in the water bloom-forming cyanobacterium Microcystis aeruginosa.</title>
        <authorList>
            <person name="Tanabe Y."/>
            <person name="Tanabe Y."/>
            <person name="Yamaguchi H."/>
        </authorList>
    </citation>
    <scope>NUCLEOTIDE SEQUENCE [LARGE SCALE GENOMIC DNA]</scope>
    <source>
        <strain evidence="5 6">NIES-2520</strain>
    </source>
</reference>
<evidence type="ECO:0000256" key="3">
    <source>
        <dbReference type="SAM" id="MobiDB-lite"/>
    </source>
</evidence>
<evidence type="ECO:0000256" key="2">
    <source>
        <dbReference type="PIRNR" id="PIRNR016661"/>
    </source>
</evidence>
<dbReference type="EMBL" id="BHVP01000008">
    <property type="protein sequence ID" value="GCA73898.1"/>
    <property type="molecule type" value="Genomic_DNA"/>
</dbReference>
<dbReference type="PANTHER" id="PTHR34295:SF1">
    <property type="entry name" value="BIOTIN TRANSPORTER BIOY"/>
    <property type="match status" value="1"/>
</dbReference>
<dbReference type="InterPro" id="IPR003784">
    <property type="entry name" value="BioY"/>
</dbReference>
<protein>
    <recommendedName>
        <fullName evidence="2">Biotin transporter</fullName>
    </recommendedName>
</protein>
<dbReference type="GO" id="GO:0015225">
    <property type="term" value="F:biotin transmembrane transporter activity"/>
    <property type="evidence" value="ECO:0007669"/>
    <property type="project" value="UniProtKB-UniRule"/>
</dbReference>
<organism evidence="5 6">
    <name type="scientific">Microcystis aeruginosa NIES-2520</name>
    <dbReference type="NCBI Taxonomy" id="2303982"/>
    <lineage>
        <taxon>Bacteria</taxon>
        <taxon>Bacillati</taxon>
        <taxon>Cyanobacteriota</taxon>
        <taxon>Cyanophyceae</taxon>
        <taxon>Oscillatoriophycideae</taxon>
        <taxon>Chroococcales</taxon>
        <taxon>Microcystaceae</taxon>
        <taxon>Microcystis</taxon>
    </lineage>
</organism>
<feature type="transmembrane region" description="Helical" evidence="4">
    <location>
        <begin position="116"/>
        <end position="135"/>
    </location>
</feature>
<evidence type="ECO:0000256" key="1">
    <source>
        <dbReference type="ARBA" id="ARBA00010692"/>
    </source>
</evidence>
<dbReference type="PANTHER" id="PTHR34295">
    <property type="entry name" value="BIOTIN TRANSPORTER BIOY"/>
    <property type="match status" value="1"/>
</dbReference>
<feature type="transmembrane region" description="Helical" evidence="4">
    <location>
        <begin position="189"/>
        <end position="211"/>
    </location>
</feature>
<dbReference type="GO" id="GO:0005886">
    <property type="term" value="C:plasma membrane"/>
    <property type="evidence" value="ECO:0007669"/>
    <property type="project" value="UniProtKB-SubCell"/>
</dbReference>
<comment type="subcellular location">
    <subcellularLocation>
        <location evidence="2">Cell membrane</location>
        <topology evidence="2">Multi-pass membrane protein</topology>
    </subcellularLocation>
</comment>
<keyword evidence="2 4" id="KW-0472">Membrane</keyword>
<name>A0A5A5RFK7_MICAE</name>
<evidence type="ECO:0000313" key="6">
    <source>
        <dbReference type="Proteomes" id="UP000324917"/>
    </source>
</evidence>
<evidence type="ECO:0000313" key="5">
    <source>
        <dbReference type="EMBL" id="GCA73898.1"/>
    </source>
</evidence>
<comment type="similarity">
    <text evidence="1 2">Belongs to the BioY family.</text>
</comment>
<gene>
    <name evidence="5" type="ORF">MiTe_00718</name>
</gene>
<keyword evidence="4" id="KW-1133">Transmembrane helix</keyword>
<keyword evidence="2" id="KW-0813">Transport</keyword>
<dbReference type="Pfam" id="PF02632">
    <property type="entry name" value="BioY"/>
    <property type="match status" value="1"/>
</dbReference>
<dbReference type="AlphaFoldDB" id="A0A5A5RFK7"/>
<feature type="region of interest" description="Disordered" evidence="3">
    <location>
        <begin position="1"/>
        <end position="23"/>
    </location>
</feature>
<proteinExistence type="inferred from homology"/>
<dbReference type="Proteomes" id="UP000324917">
    <property type="component" value="Unassembled WGS sequence"/>
</dbReference>
<sequence length="217" mass="23836">MNTNPNRQPKSRRGRESPPRRTSVSVPNELLWALIGLLLTIFSTFVPVSLASWSATTGLSSQKLGITYQIGAVLLTGCLGGKNAGLLAQVAYIFLGLTWLPVFAQGGGMGYLKEASFGYILGFMPGAWLCGWLAFRWRAKIETLALSAFAGLLVIHLCGLLYMLGLSIFQPQASQITFPDSLPTLFMNYSVWPFLGQLVVICVVVIIAFFFRKLLFY</sequence>
<feature type="transmembrane region" description="Helical" evidence="4">
    <location>
        <begin position="30"/>
        <end position="53"/>
    </location>
</feature>